<dbReference type="PIRSF" id="PIRSF001563">
    <property type="entry name" value="Folylpolyglu_synth"/>
    <property type="match status" value="1"/>
</dbReference>
<evidence type="ECO:0000256" key="7">
    <source>
        <dbReference type="ARBA" id="ARBA00013025"/>
    </source>
</evidence>
<evidence type="ECO:0000256" key="10">
    <source>
        <dbReference type="ARBA" id="ARBA00022723"/>
    </source>
</evidence>
<evidence type="ECO:0000313" key="26">
    <source>
        <dbReference type="Proteomes" id="UP000598971"/>
    </source>
</evidence>
<feature type="domain" description="Mur ligase central" evidence="24">
    <location>
        <begin position="51"/>
        <end position="272"/>
    </location>
</feature>
<comment type="catalytic activity">
    <reaction evidence="21">
        <text>7,8-dihydropteroate + L-glutamate + ATP = 7,8-dihydrofolate + ADP + phosphate + H(+)</text>
        <dbReference type="Rhea" id="RHEA:23584"/>
        <dbReference type="ChEBI" id="CHEBI:15378"/>
        <dbReference type="ChEBI" id="CHEBI:17839"/>
        <dbReference type="ChEBI" id="CHEBI:29985"/>
        <dbReference type="ChEBI" id="CHEBI:30616"/>
        <dbReference type="ChEBI" id="CHEBI:43474"/>
        <dbReference type="ChEBI" id="CHEBI:57451"/>
        <dbReference type="ChEBI" id="CHEBI:456216"/>
        <dbReference type="EC" id="6.3.2.12"/>
    </reaction>
</comment>
<dbReference type="SUPFAM" id="SSF53244">
    <property type="entry name" value="MurD-like peptide ligases, peptide-binding domain"/>
    <property type="match status" value="1"/>
</dbReference>
<dbReference type="Proteomes" id="UP000598971">
    <property type="component" value="Unassembled WGS sequence"/>
</dbReference>
<evidence type="ECO:0000256" key="4">
    <source>
        <dbReference type="ARBA" id="ARBA00005150"/>
    </source>
</evidence>
<dbReference type="PANTHER" id="PTHR11136">
    <property type="entry name" value="FOLYLPOLYGLUTAMATE SYNTHASE-RELATED"/>
    <property type="match status" value="1"/>
</dbReference>
<dbReference type="InterPro" id="IPR004101">
    <property type="entry name" value="Mur_ligase_C"/>
</dbReference>
<dbReference type="NCBIfam" id="TIGR01499">
    <property type="entry name" value="folC"/>
    <property type="match status" value="1"/>
</dbReference>
<evidence type="ECO:0000256" key="20">
    <source>
        <dbReference type="ARBA" id="ARBA00049035"/>
    </source>
</evidence>
<dbReference type="EMBL" id="WHPF01000006">
    <property type="protein sequence ID" value="NNV55842.1"/>
    <property type="molecule type" value="Genomic_DNA"/>
</dbReference>
<evidence type="ECO:0000256" key="2">
    <source>
        <dbReference type="ARBA" id="ARBA00002714"/>
    </source>
</evidence>
<evidence type="ECO:0000256" key="22">
    <source>
        <dbReference type="PIRNR" id="PIRNR001563"/>
    </source>
</evidence>
<protein>
    <recommendedName>
        <fullName evidence="8">Dihydrofolate synthase/folylpolyglutamate synthase</fullName>
        <ecNumber evidence="6">6.3.2.12</ecNumber>
        <ecNumber evidence="7">6.3.2.17</ecNumber>
    </recommendedName>
    <alternativeName>
        <fullName evidence="17">Folylpoly-gamma-glutamate synthetase-dihydrofolate synthetase</fullName>
    </alternativeName>
    <alternativeName>
        <fullName evidence="15">Folylpolyglutamate synthetase</fullName>
    </alternativeName>
    <alternativeName>
        <fullName evidence="16">Tetrahydrofolylpolyglutamate synthase</fullName>
    </alternativeName>
</protein>
<evidence type="ECO:0000313" key="25">
    <source>
        <dbReference type="EMBL" id="NNV55842.1"/>
    </source>
</evidence>
<evidence type="ECO:0000256" key="21">
    <source>
        <dbReference type="ARBA" id="ARBA00049161"/>
    </source>
</evidence>
<evidence type="ECO:0000256" key="9">
    <source>
        <dbReference type="ARBA" id="ARBA00022598"/>
    </source>
</evidence>
<evidence type="ECO:0000256" key="16">
    <source>
        <dbReference type="ARBA" id="ARBA00030592"/>
    </source>
</evidence>
<dbReference type="Gene3D" id="3.90.190.20">
    <property type="entry name" value="Mur ligase, C-terminal domain"/>
    <property type="match status" value="1"/>
</dbReference>
<comment type="pathway">
    <text evidence="3">Cofactor biosynthesis; tetrahydrofolate biosynthesis; 7,8-dihydrofolate from 2-amino-4-hydroxy-6-hydroxymethyl-7,8-dihydropteridine diphosphate and 4-aminobenzoate: step 2/2.</text>
</comment>
<evidence type="ECO:0000256" key="1">
    <source>
        <dbReference type="ARBA" id="ARBA00001946"/>
    </source>
</evidence>
<dbReference type="GO" id="GO:0004326">
    <property type="term" value="F:tetrahydrofolylpolyglutamate synthase activity"/>
    <property type="evidence" value="ECO:0007669"/>
    <property type="project" value="UniProtKB-EC"/>
</dbReference>
<evidence type="ECO:0000256" key="6">
    <source>
        <dbReference type="ARBA" id="ARBA00013023"/>
    </source>
</evidence>
<evidence type="ECO:0000256" key="13">
    <source>
        <dbReference type="ARBA" id="ARBA00022842"/>
    </source>
</evidence>
<dbReference type="EC" id="6.3.2.12" evidence="6"/>
<comment type="function">
    <text evidence="2">Functions in two distinct reactions of the de novo folate biosynthetic pathway. Catalyzes the addition of a glutamate residue to dihydropteroate (7,8-dihydropteroate or H2Pte) to form dihydrofolate (7,8-dihydrofolate monoglutamate or H2Pte-Glu). Also catalyzes successive additions of L-glutamate to tetrahydrofolate or 10-formyltetrahydrofolate or 5,10-methylenetetrahydrofolate, leading to folylpolyglutamate derivatives.</text>
</comment>
<proteinExistence type="inferred from homology"/>
<dbReference type="GO" id="GO:0008841">
    <property type="term" value="F:dihydrofolate synthase activity"/>
    <property type="evidence" value="ECO:0007669"/>
    <property type="project" value="UniProtKB-EC"/>
</dbReference>
<evidence type="ECO:0000259" key="24">
    <source>
        <dbReference type="Pfam" id="PF08245"/>
    </source>
</evidence>
<evidence type="ECO:0000256" key="5">
    <source>
        <dbReference type="ARBA" id="ARBA00008276"/>
    </source>
</evidence>
<keyword evidence="13" id="KW-0460">Magnesium</keyword>
<evidence type="ECO:0000256" key="12">
    <source>
        <dbReference type="ARBA" id="ARBA00022840"/>
    </source>
</evidence>
<dbReference type="GO" id="GO:0046656">
    <property type="term" value="P:folic acid biosynthetic process"/>
    <property type="evidence" value="ECO:0007669"/>
    <property type="project" value="UniProtKB-KW"/>
</dbReference>
<dbReference type="PANTHER" id="PTHR11136:SF0">
    <property type="entry name" value="DIHYDROFOLATE SYNTHETASE-RELATED"/>
    <property type="match status" value="1"/>
</dbReference>
<evidence type="ECO:0000256" key="18">
    <source>
        <dbReference type="ARBA" id="ARBA00047493"/>
    </source>
</evidence>
<dbReference type="FunFam" id="3.40.1190.10:FF:000011">
    <property type="entry name" value="Folylpolyglutamate synthase/dihydrofolate synthase"/>
    <property type="match status" value="1"/>
</dbReference>
<dbReference type="GO" id="GO:0005524">
    <property type="term" value="F:ATP binding"/>
    <property type="evidence" value="ECO:0007669"/>
    <property type="project" value="UniProtKB-KW"/>
</dbReference>
<keyword evidence="14" id="KW-0289">Folate biosynthesis</keyword>
<evidence type="ECO:0000256" key="17">
    <source>
        <dbReference type="ARBA" id="ARBA00032510"/>
    </source>
</evidence>
<comment type="catalytic activity">
    <reaction evidence="20">
        <text>(6R)-5,10-methylenetetrahydrofolyl-(gamma-L-Glu)(n) + L-glutamate + ATP = (6R)-5,10-methylenetetrahydrofolyl-(gamma-L-Glu)(n+1) + ADP + phosphate + H(+)</text>
        <dbReference type="Rhea" id="RHEA:51912"/>
        <dbReference type="Rhea" id="RHEA-COMP:13257"/>
        <dbReference type="Rhea" id="RHEA-COMP:13258"/>
        <dbReference type="ChEBI" id="CHEBI:15378"/>
        <dbReference type="ChEBI" id="CHEBI:29985"/>
        <dbReference type="ChEBI" id="CHEBI:30616"/>
        <dbReference type="ChEBI" id="CHEBI:43474"/>
        <dbReference type="ChEBI" id="CHEBI:136572"/>
        <dbReference type="ChEBI" id="CHEBI:456216"/>
        <dbReference type="EC" id="6.3.2.17"/>
    </reaction>
</comment>
<comment type="cofactor">
    <cofactor evidence="1">
        <name>Mg(2+)</name>
        <dbReference type="ChEBI" id="CHEBI:18420"/>
    </cofactor>
</comment>
<evidence type="ECO:0000256" key="19">
    <source>
        <dbReference type="ARBA" id="ARBA00047808"/>
    </source>
</evidence>
<dbReference type="EC" id="6.3.2.17" evidence="7"/>
<organism evidence="25 26">
    <name type="scientific">Limnovirga soli</name>
    <dbReference type="NCBI Taxonomy" id="2656915"/>
    <lineage>
        <taxon>Bacteria</taxon>
        <taxon>Pseudomonadati</taxon>
        <taxon>Bacteroidota</taxon>
        <taxon>Chitinophagia</taxon>
        <taxon>Chitinophagales</taxon>
        <taxon>Chitinophagaceae</taxon>
        <taxon>Limnovirga</taxon>
    </lineage>
</organism>
<gene>
    <name evidence="25" type="ORF">GD597_10260</name>
</gene>
<evidence type="ECO:0000256" key="11">
    <source>
        <dbReference type="ARBA" id="ARBA00022741"/>
    </source>
</evidence>
<dbReference type="Pfam" id="PF08245">
    <property type="entry name" value="Mur_ligase_M"/>
    <property type="match status" value="1"/>
</dbReference>
<dbReference type="AlphaFoldDB" id="A0A8J8FE59"/>
<evidence type="ECO:0000256" key="8">
    <source>
        <dbReference type="ARBA" id="ARBA00019357"/>
    </source>
</evidence>
<keyword evidence="26" id="KW-1185">Reference proteome</keyword>
<comment type="caution">
    <text evidence="25">The sequence shown here is derived from an EMBL/GenBank/DDBJ whole genome shotgun (WGS) entry which is preliminary data.</text>
</comment>
<dbReference type="InterPro" id="IPR001645">
    <property type="entry name" value="Folylpolyglutamate_synth"/>
</dbReference>
<dbReference type="InterPro" id="IPR018109">
    <property type="entry name" value="Folylpolyglutamate_synth_CS"/>
</dbReference>
<dbReference type="GO" id="GO:0046872">
    <property type="term" value="F:metal ion binding"/>
    <property type="evidence" value="ECO:0007669"/>
    <property type="project" value="UniProtKB-KW"/>
</dbReference>
<evidence type="ECO:0000256" key="15">
    <source>
        <dbReference type="ARBA" id="ARBA00030048"/>
    </source>
</evidence>
<keyword evidence="10" id="KW-0479">Metal-binding</keyword>
<keyword evidence="9 22" id="KW-0436">Ligase</keyword>
<dbReference type="Pfam" id="PF02875">
    <property type="entry name" value="Mur_ligase_C"/>
    <property type="match status" value="1"/>
</dbReference>
<comment type="catalytic activity">
    <reaction evidence="18">
        <text>(6S)-5,6,7,8-tetrahydrofolyl-(gamma-L-Glu)(n) + L-glutamate + ATP = (6S)-5,6,7,8-tetrahydrofolyl-(gamma-L-Glu)(n+1) + ADP + phosphate + H(+)</text>
        <dbReference type="Rhea" id="RHEA:10580"/>
        <dbReference type="Rhea" id="RHEA-COMP:14738"/>
        <dbReference type="Rhea" id="RHEA-COMP:14740"/>
        <dbReference type="ChEBI" id="CHEBI:15378"/>
        <dbReference type="ChEBI" id="CHEBI:29985"/>
        <dbReference type="ChEBI" id="CHEBI:30616"/>
        <dbReference type="ChEBI" id="CHEBI:43474"/>
        <dbReference type="ChEBI" id="CHEBI:141005"/>
        <dbReference type="ChEBI" id="CHEBI:456216"/>
        <dbReference type="EC" id="6.3.2.17"/>
    </reaction>
</comment>
<dbReference type="InterPro" id="IPR036615">
    <property type="entry name" value="Mur_ligase_C_dom_sf"/>
</dbReference>
<evidence type="ECO:0000256" key="3">
    <source>
        <dbReference type="ARBA" id="ARBA00004799"/>
    </source>
</evidence>
<dbReference type="InterPro" id="IPR013221">
    <property type="entry name" value="Mur_ligase_cen"/>
</dbReference>
<dbReference type="RefSeq" id="WP_171607772.1">
    <property type="nucleotide sequence ID" value="NZ_WHPF01000006.1"/>
</dbReference>
<feature type="domain" description="Mur ligase C-terminal" evidence="23">
    <location>
        <begin position="303"/>
        <end position="420"/>
    </location>
</feature>
<evidence type="ECO:0000256" key="14">
    <source>
        <dbReference type="ARBA" id="ARBA00022909"/>
    </source>
</evidence>
<dbReference type="Gene3D" id="3.40.1190.10">
    <property type="entry name" value="Mur-like, catalytic domain"/>
    <property type="match status" value="1"/>
</dbReference>
<evidence type="ECO:0000259" key="23">
    <source>
        <dbReference type="Pfam" id="PF02875"/>
    </source>
</evidence>
<dbReference type="InterPro" id="IPR036565">
    <property type="entry name" value="Mur-like_cat_sf"/>
</dbReference>
<comment type="similarity">
    <text evidence="5 22">Belongs to the folylpolyglutamate synthase family.</text>
</comment>
<keyword evidence="12 22" id="KW-0067">ATP-binding</keyword>
<comment type="pathway">
    <text evidence="4">Cofactor biosynthesis; tetrahydrofolylpolyglutamate biosynthesis.</text>
</comment>
<dbReference type="PROSITE" id="PS01012">
    <property type="entry name" value="FOLYLPOLYGLU_SYNT_2"/>
    <property type="match status" value="1"/>
</dbReference>
<dbReference type="GO" id="GO:0005737">
    <property type="term" value="C:cytoplasm"/>
    <property type="evidence" value="ECO:0007669"/>
    <property type="project" value="TreeGrafter"/>
</dbReference>
<keyword evidence="11 22" id="KW-0547">Nucleotide-binding</keyword>
<reference evidence="25" key="1">
    <citation type="submission" date="2019-10" db="EMBL/GenBank/DDBJ databases">
        <title>Draft genome sequence of Panacibacter sp. KCS-6.</title>
        <authorList>
            <person name="Yim K.J."/>
        </authorList>
    </citation>
    <scope>NUCLEOTIDE SEQUENCE</scope>
    <source>
        <strain evidence="25">KCS-6</strain>
    </source>
</reference>
<dbReference type="SUPFAM" id="SSF53623">
    <property type="entry name" value="MurD-like peptide ligases, catalytic domain"/>
    <property type="match status" value="1"/>
</dbReference>
<accession>A0A8J8FE59</accession>
<comment type="catalytic activity">
    <reaction evidence="19">
        <text>10-formyltetrahydrofolyl-(gamma-L-Glu)(n) + L-glutamate + ATP = 10-formyltetrahydrofolyl-(gamma-L-Glu)(n+1) + ADP + phosphate + H(+)</text>
        <dbReference type="Rhea" id="RHEA:51904"/>
        <dbReference type="Rhea" id="RHEA-COMP:13088"/>
        <dbReference type="Rhea" id="RHEA-COMP:14300"/>
        <dbReference type="ChEBI" id="CHEBI:15378"/>
        <dbReference type="ChEBI" id="CHEBI:29985"/>
        <dbReference type="ChEBI" id="CHEBI:30616"/>
        <dbReference type="ChEBI" id="CHEBI:43474"/>
        <dbReference type="ChEBI" id="CHEBI:134413"/>
        <dbReference type="ChEBI" id="CHEBI:456216"/>
        <dbReference type="EC" id="6.3.2.17"/>
    </reaction>
</comment>
<sequence>MTYEETIAYLYNALPMFSRIGAAAYKKDLTNTLLLCEALGNPQNHFRSIHIAGTNGKGSTSHMLAAVLQTAGYKTGLYTSPHLKDFRERIKINGAMCSKQFVIEFVEKIQPLIATVQPSFFEITVAMAFSWFAQEKIDIAIIEVGLGGRLDSTNIIQPLLSIITNIGWDHMNMLGDSLEKIAAEKAGIIKPNTPVIIGEYLPETKPVFSNVAASNNAPLIFASELFYVSDWQYQHHKLEITITNVHTNEHVNYQLDLPGVYQTKNIIAVITAIQQLQQLGYSISHEQVFKGVGQTKQLTGLHGRWELINQHPTVILDVAHNVDGIKQITAQLELSNYHALHIVIGMVKDKEIDAVLALLPITAHYYFTKAQIPRALDEITLQEKAASYLLKGNAFADVNTALEAAITQAHKDDLILVCGSVFLVGEVNNLVLGN</sequence>
<name>A0A8J8FE59_9BACT</name>